<name>A0A9P3PZN5_LYOSH</name>
<feature type="non-terminal residue" evidence="1">
    <location>
        <position position="50"/>
    </location>
</feature>
<organism evidence="1 2">
    <name type="scientific">Lyophyllum shimeji</name>
    <name type="common">Hon-shimeji</name>
    <name type="synonym">Tricholoma shimeji</name>
    <dbReference type="NCBI Taxonomy" id="47721"/>
    <lineage>
        <taxon>Eukaryota</taxon>
        <taxon>Fungi</taxon>
        <taxon>Dikarya</taxon>
        <taxon>Basidiomycota</taxon>
        <taxon>Agaricomycotina</taxon>
        <taxon>Agaricomycetes</taxon>
        <taxon>Agaricomycetidae</taxon>
        <taxon>Agaricales</taxon>
        <taxon>Tricholomatineae</taxon>
        <taxon>Lyophyllaceae</taxon>
        <taxon>Lyophyllum</taxon>
    </lineage>
</organism>
<reference evidence="1" key="1">
    <citation type="submission" date="2022-07" db="EMBL/GenBank/DDBJ databases">
        <title>The genome of Lyophyllum shimeji provides insight into the initial evolution of ectomycorrhizal fungal genome.</title>
        <authorList>
            <person name="Kobayashi Y."/>
            <person name="Shibata T."/>
            <person name="Hirakawa H."/>
            <person name="Shigenobu S."/>
            <person name="Nishiyama T."/>
            <person name="Yamada A."/>
            <person name="Hasebe M."/>
            <person name="Kawaguchi M."/>
        </authorList>
    </citation>
    <scope>NUCLEOTIDE SEQUENCE</scope>
    <source>
        <strain evidence="1">AT787</strain>
    </source>
</reference>
<dbReference type="EMBL" id="BRPK01000059">
    <property type="protein sequence ID" value="GLB46020.1"/>
    <property type="molecule type" value="Genomic_DNA"/>
</dbReference>
<proteinExistence type="predicted"/>
<dbReference type="AlphaFoldDB" id="A0A9P3PZN5"/>
<gene>
    <name evidence="1" type="ORF">LshimejAT787_5900020</name>
</gene>
<sequence length="50" mass="5714">MIEGLLIGFVLDRSYLVLPLAGMKPHGFLKLRPTSYWLRVAVCKSLLQRL</sequence>
<accession>A0A9P3PZN5</accession>
<dbReference type="Proteomes" id="UP001063166">
    <property type="component" value="Unassembled WGS sequence"/>
</dbReference>
<evidence type="ECO:0000313" key="2">
    <source>
        <dbReference type="Proteomes" id="UP001063166"/>
    </source>
</evidence>
<protein>
    <submittedName>
        <fullName evidence="1">Uncharacterized protein</fullName>
    </submittedName>
</protein>
<comment type="caution">
    <text evidence="1">The sequence shown here is derived from an EMBL/GenBank/DDBJ whole genome shotgun (WGS) entry which is preliminary data.</text>
</comment>
<keyword evidence="2" id="KW-1185">Reference proteome</keyword>
<evidence type="ECO:0000313" key="1">
    <source>
        <dbReference type="EMBL" id="GLB46020.1"/>
    </source>
</evidence>